<dbReference type="Proteomes" id="UP000053841">
    <property type="component" value="Unassembled WGS sequence"/>
</dbReference>
<proteinExistence type="predicted"/>
<dbReference type="OrthoDB" id="3501153at2759"/>
<dbReference type="InterPro" id="IPR053008">
    <property type="entry name" value="Phomopsin_biosynth_assoc"/>
</dbReference>
<accession>W6XI36</accession>
<feature type="non-terminal residue" evidence="1">
    <location>
        <position position="1"/>
    </location>
</feature>
<feature type="non-terminal residue" evidence="1">
    <location>
        <position position="138"/>
    </location>
</feature>
<name>W6XI36_COCC2</name>
<dbReference type="AlphaFoldDB" id="W6XI36"/>
<evidence type="ECO:0000313" key="2">
    <source>
        <dbReference type="Proteomes" id="UP000053841"/>
    </source>
</evidence>
<dbReference type="PANTHER" id="PTHR35896:SF3">
    <property type="entry name" value="MAJOR FACILITATOR SUPERFAMILY TRANSPORTER"/>
    <property type="match status" value="1"/>
</dbReference>
<reference evidence="1 2" key="1">
    <citation type="journal article" date="2013" name="PLoS Genet.">
        <title>Comparative genome structure, secondary metabolite, and effector coding capacity across Cochliobolus pathogens.</title>
        <authorList>
            <person name="Condon B.J."/>
            <person name="Leng Y."/>
            <person name="Wu D."/>
            <person name="Bushley K.E."/>
            <person name="Ohm R.A."/>
            <person name="Otillar R."/>
            <person name="Martin J."/>
            <person name="Schackwitz W."/>
            <person name="Grimwood J."/>
            <person name="MohdZainudin N."/>
            <person name="Xue C."/>
            <person name="Wang R."/>
            <person name="Manning V.A."/>
            <person name="Dhillon B."/>
            <person name="Tu Z.J."/>
            <person name="Steffenson B.J."/>
            <person name="Salamov A."/>
            <person name="Sun H."/>
            <person name="Lowry S."/>
            <person name="LaButti K."/>
            <person name="Han J."/>
            <person name="Copeland A."/>
            <person name="Lindquist E."/>
            <person name="Barry K."/>
            <person name="Schmutz J."/>
            <person name="Baker S.E."/>
            <person name="Ciuffetti L.M."/>
            <person name="Grigoriev I.V."/>
            <person name="Zhong S."/>
            <person name="Turgeon B.G."/>
        </authorList>
    </citation>
    <scope>NUCLEOTIDE SEQUENCE [LARGE SCALE GENOMIC DNA]</scope>
    <source>
        <strain evidence="1 2">26-R-13</strain>
    </source>
</reference>
<gene>
    <name evidence="1" type="ORF">COCCADRAFT_46290</name>
</gene>
<dbReference type="KEGG" id="bze:COCCADRAFT_46290"/>
<dbReference type="PANTHER" id="PTHR35896">
    <property type="entry name" value="IG-LIKE DOMAIN-CONTAINING PROTEIN"/>
    <property type="match status" value="1"/>
</dbReference>
<organism evidence="1 2">
    <name type="scientific">Cochliobolus carbonum (strain 26-R-13)</name>
    <name type="common">Maize leaf spot fungus</name>
    <name type="synonym">Bipolaris zeicola</name>
    <dbReference type="NCBI Taxonomy" id="930089"/>
    <lineage>
        <taxon>Eukaryota</taxon>
        <taxon>Fungi</taxon>
        <taxon>Dikarya</taxon>
        <taxon>Ascomycota</taxon>
        <taxon>Pezizomycotina</taxon>
        <taxon>Dothideomycetes</taxon>
        <taxon>Pleosporomycetidae</taxon>
        <taxon>Pleosporales</taxon>
        <taxon>Pleosporineae</taxon>
        <taxon>Pleosporaceae</taxon>
        <taxon>Bipolaris</taxon>
    </lineage>
</organism>
<dbReference type="GeneID" id="19149853"/>
<dbReference type="HOGENOM" id="CLU_066042_6_2_1"/>
<dbReference type="EMBL" id="KI965174">
    <property type="protein sequence ID" value="EUC26732.1"/>
    <property type="molecule type" value="Genomic_DNA"/>
</dbReference>
<keyword evidence="2" id="KW-1185">Reference proteome</keyword>
<dbReference type="RefSeq" id="XP_007718963.1">
    <property type="nucleotide sequence ID" value="XM_007720773.1"/>
</dbReference>
<sequence>APAWTNCGYSPVEARRRGCKFDVLSFAWQLPACYDSKTVEDFMAEKDWEFFKFPNKTSLISKEAALTGEYTLYVTQEYHRVQCMYMWRQMHRAFTITKYIDSHLNDWHHTLQCHSIILGERLSIESSGAIREIKYPEC</sequence>
<evidence type="ECO:0000313" key="1">
    <source>
        <dbReference type="EMBL" id="EUC26732.1"/>
    </source>
</evidence>
<dbReference type="eggNOG" id="ENOG502S165">
    <property type="taxonomic scope" value="Eukaryota"/>
</dbReference>
<protein>
    <submittedName>
        <fullName evidence="1">Uncharacterized protein</fullName>
    </submittedName>
</protein>